<evidence type="ECO:0000256" key="2">
    <source>
        <dbReference type="PROSITE-ProRule" id="PRU00335"/>
    </source>
</evidence>
<dbReference type="PROSITE" id="PS50977">
    <property type="entry name" value="HTH_TETR_2"/>
    <property type="match status" value="1"/>
</dbReference>
<dbReference type="PANTHER" id="PTHR30055:SF146">
    <property type="entry name" value="HTH-TYPE TRANSCRIPTIONAL DUAL REGULATOR CECR"/>
    <property type="match status" value="1"/>
</dbReference>
<dbReference type="RefSeq" id="WP_307279834.1">
    <property type="nucleotide sequence ID" value="NZ_JAUSZT010000003.1"/>
</dbReference>
<comment type="caution">
    <text evidence="4">The sequence shown here is derived from an EMBL/GenBank/DDBJ whole genome shotgun (WGS) entry which is preliminary data.</text>
</comment>
<accession>A0ABU0S7I5</accession>
<dbReference type="Gene3D" id="1.10.10.60">
    <property type="entry name" value="Homeodomain-like"/>
    <property type="match status" value="1"/>
</dbReference>
<dbReference type="InterPro" id="IPR039536">
    <property type="entry name" value="TetR_C_Proteobacteria"/>
</dbReference>
<protein>
    <submittedName>
        <fullName evidence="4">AcrR family transcriptional regulator</fullName>
    </submittedName>
</protein>
<evidence type="ECO:0000313" key="5">
    <source>
        <dbReference type="Proteomes" id="UP001237780"/>
    </source>
</evidence>
<dbReference type="Proteomes" id="UP001237780">
    <property type="component" value="Unassembled WGS sequence"/>
</dbReference>
<feature type="domain" description="HTH tetR-type" evidence="3">
    <location>
        <begin position="36"/>
        <end position="96"/>
    </location>
</feature>
<dbReference type="PROSITE" id="PS01081">
    <property type="entry name" value="HTH_TETR_1"/>
    <property type="match status" value="1"/>
</dbReference>
<dbReference type="InterPro" id="IPR001647">
    <property type="entry name" value="HTH_TetR"/>
</dbReference>
<sequence>MSSKKAYSTSLSTANALEAALSGDERQGRLAAGQDPAKRQQILEGADRVFSTMGFDAASMNDITREAGVSKGTIYVYFDSKEELFLELCISYRERLFSGIYSAFEGDYDLRDALIAFGKALSIKVTSDVVIRAQRVVIGVAERMPSMSRSFYEQGPKKGQAMMKAFLDKHVAAGDLEIEDTELATYQLSDLVMTGLFKRRLFGCMDEAPTEEQINKTVTAGVDVFLRAYGKR</sequence>
<dbReference type="Gene3D" id="1.10.357.10">
    <property type="entry name" value="Tetracycline Repressor, domain 2"/>
    <property type="match status" value="1"/>
</dbReference>
<name>A0ABU0S7I5_9HYPH</name>
<evidence type="ECO:0000313" key="4">
    <source>
        <dbReference type="EMBL" id="MDQ0996724.1"/>
    </source>
</evidence>
<dbReference type="SUPFAM" id="SSF46689">
    <property type="entry name" value="Homeodomain-like"/>
    <property type="match status" value="1"/>
</dbReference>
<dbReference type="Pfam" id="PF00440">
    <property type="entry name" value="TetR_N"/>
    <property type="match status" value="1"/>
</dbReference>
<reference evidence="4 5" key="1">
    <citation type="submission" date="2023-07" db="EMBL/GenBank/DDBJ databases">
        <title>Comparative genomics of wheat-associated soil bacteria to identify genetic determinants of phenazine resistance.</title>
        <authorList>
            <person name="Mouncey N."/>
        </authorList>
    </citation>
    <scope>NUCLEOTIDE SEQUENCE [LARGE SCALE GENOMIC DNA]</scope>
    <source>
        <strain evidence="4 5">W4I11</strain>
    </source>
</reference>
<feature type="DNA-binding region" description="H-T-H motif" evidence="2">
    <location>
        <begin position="59"/>
        <end position="78"/>
    </location>
</feature>
<dbReference type="InterPro" id="IPR009057">
    <property type="entry name" value="Homeodomain-like_sf"/>
</dbReference>
<keyword evidence="5" id="KW-1185">Reference proteome</keyword>
<keyword evidence="1 2" id="KW-0238">DNA-binding</keyword>
<evidence type="ECO:0000256" key="1">
    <source>
        <dbReference type="ARBA" id="ARBA00023125"/>
    </source>
</evidence>
<proteinExistence type="predicted"/>
<organism evidence="4 5">
    <name type="scientific">Phyllobacterium ifriqiyense</name>
    <dbReference type="NCBI Taxonomy" id="314238"/>
    <lineage>
        <taxon>Bacteria</taxon>
        <taxon>Pseudomonadati</taxon>
        <taxon>Pseudomonadota</taxon>
        <taxon>Alphaproteobacteria</taxon>
        <taxon>Hyphomicrobiales</taxon>
        <taxon>Phyllobacteriaceae</taxon>
        <taxon>Phyllobacterium</taxon>
    </lineage>
</organism>
<dbReference type="PANTHER" id="PTHR30055">
    <property type="entry name" value="HTH-TYPE TRANSCRIPTIONAL REGULATOR RUTR"/>
    <property type="match status" value="1"/>
</dbReference>
<dbReference type="InterPro" id="IPR050109">
    <property type="entry name" value="HTH-type_TetR-like_transc_reg"/>
</dbReference>
<dbReference type="EMBL" id="JAUSZT010000003">
    <property type="protein sequence ID" value="MDQ0996724.1"/>
    <property type="molecule type" value="Genomic_DNA"/>
</dbReference>
<dbReference type="InterPro" id="IPR023772">
    <property type="entry name" value="DNA-bd_HTH_TetR-type_CS"/>
</dbReference>
<dbReference type="PRINTS" id="PR00455">
    <property type="entry name" value="HTHTETR"/>
</dbReference>
<evidence type="ECO:0000259" key="3">
    <source>
        <dbReference type="PROSITE" id="PS50977"/>
    </source>
</evidence>
<gene>
    <name evidence="4" type="ORF">QFZ34_001906</name>
</gene>
<dbReference type="Pfam" id="PF14246">
    <property type="entry name" value="TetR_C_7"/>
    <property type="match status" value="1"/>
</dbReference>